<dbReference type="AlphaFoldDB" id="A0A6B0U4E1"/>
<dbReference type="EMBL" id="GIFC01003168">
    <property type="protein sequence ID" value="MXU85251.1"/>
    <property type="molecule type" value="Transcribed_RNA"/>
</dbReference>
<proteinExistence type="predicted"/>
<reference evidence="1" key="1">
    <citation type="submission" date="2019-12" db="EMBL/GenBank/DDBJ databases">
        <title>An insight into the sialome of adult female Ixodes ricinus ticks feeding for 6 days.</title>
        <authorList>
            <person name="Perner J."/>
            <person name="Ribeiro J.M.C."/>
        </authorList>
    </citation>
    <scope>NUCLEOTIDE SEQUENCE</scope>
    <source>
        <strain evidence="1">Semi-engorged</strain>
        <tissue evidence="1">Salivary glands</tissue>
    </source>
</reference>
<evidence type="ECO:0000313" key="1">
    <source>
        <dbReference type="EMBL" id="MXU85251.1"/>
    </source>
</evidence>
<organism evidence="1">
    <name type="scientific">Ixodes ricinus</name>
    <name type="common">Common tick</name>
    <name type="synonym">Acarus ricinus</name>
    <dbReference type="NCBI Taxonomy" id="34613"/>
    <lineage>
        <taxon>Eukaryota</taxon>
        <taxon>Metazoa</taxon>
        <taxon>Ecdysozoa</taxon>
        <taxon>Arthropoda</taxon>
        <taxon>Chelicerata</taxon>
        <taxon>Arachnida</taxon>
        <taxon>Acari</taxon>
        <taxon>Parasitiformes</taxon>
        <taxon>Ixodida</taxon>
        <taxon>Ixodoidea</taxon>
        <taxon>Ixodidae</taxon>
        <taxon>Ixodinae</taxon>
        <taxon>Ixodes</taxon>
    </lineage>
</organism>
<protein>
    <submittedName>
        <fullName evidence="1">Putative secreted protein</fullName>
    </submittedName>
</protein>
<name>A0A6B0U4E1_IXORI</name>
<accession>A0A6B0U4E1</accession>
<sequence length="85" mass="9571">MSKFIIYVVSIWKSKFITYACVSDGLHAFSTMFLHRGTQPRNNLASARSVQVCNGLTGMRCNNYLGRTVILYSILKESMAPLFTT</sequence>